<dbReference type="HOGENOM" id="CLU_1840697_0_0_7"/>
<protein>
    <submittedName>
        <fullName evidence="1">Conserved uncharacterized protein</fullName>
    </submittedName>
</protein>
<name>K0ND20_DESTT</name>
<organism evidence="1 2">
    <name type="scientific">Desulfobacula toluolica (strain DSM 7467 / Tol2)</name>
    <dbReference type="NCBI Taxonomy" id="651182"/>
    <lineage>
        <taxon>Bacteria</taxon>
        <taxon>Pseudomonadati</taxon>
        <taxon>Thermodesulfobacteriota</taxon>
        <taxon>Desulfobacteria</taxon>
        <taxon>Desulfobacterales</taxon>
        <taxon>Desulfobacteraceae</taxon>
        <taxon>Desulfobacula</taxon>
    </lineage>
</organism>
<dbReference type="KEGG" id="dto:TOL2_C43280"/>
<keyword evidence="2" id="KW-1185">Reference proteome</keyword>
<sequence>MSDTWQKDPDSGGVKINDKVKSQTQKRILKYADANLSGRYTKLDIRFRDKFCYVDAYTEPDVTEKWPTDFPETREEHIERMRNTPIHLFRLRYYGDEDKWGLAFYSYAHNNYETSVFPNGAFFGTPELALETSAGFHL</sequence>
<dbReference type="AlphaFoldDB" id="K0ND20"/>
<evidence type="ECO:0000313" key="1">
    <source>
        <dbReference type="EMBL" id="CCK82484.1"/>
    </source>
</evidence>
<dbReference type="RefSeq" id="WP_014959661.1">
    <property type="nucleotide sequence ID" value="NC_018645.1"/>
</dbReference>
<accession>K0ND20</accession>
<reference evidence="1 2" key="1">
    <citation type="journal article" date="2013" name="Environ. Microbiol.">
        <title>Complete genome, catabolic sub-proteomes and key-metabolites of Desulfobacula toluolica Tol2, a marine, aromatic compound-degrading, sulfate-reducing bacterium.</title>
        <authorList>
            <person name="Wohlbrand L."/>
            <person name="Jacob J.H."/>
            <person name="Kube M."/>
            <person name="Mussmann M."/>
            <person name="Jarling R."/>
            <person name="Beck A."/>
            <person name="Amann R."/>
            <person name="Wilkes H."/>
            <person name="Reinhardt R."/>
            <person name="Rabus R."/>
        </authorList>
    </citation>
    <scope>NUCLEOTIDE SEQUENCE [LARGE SCALE GENOMIC DNA]</scope>
    <source>
        <strain evidence="2">DSM 7467 / Tol2</strain>
    </source>
</reference>
<proteinExistence type="predicted"/>
<dbReference type="OrthoDB" id="5419957at2"/>
<gene>
    <name evidence="1" type="ordered locus">TOL2_C43280</name>
</gene>
<dbReference type="STRING" id="651182.TOL2_C43280"/>
<dbReference type="Proteomes" id="UP000007347">
    <property type="component" value="Chromosome"/>
</dbReference>
<evidence type="ECO:0000313" key="2">
    <source>
        <dbReference type="Proteomes" id="UP000007347"/>
    </source>
</evidence>
<dbReference type="EMBL" id="FO203503">
    <property type="protein sequence ID" value="CCK82484.1"/>
    <property type="molecule type" value="Genomic_DNA"/>
</dbReference>